<dbReference type="InterPro" id="IPR037523">
    <property type="entry name" value="VOC_core"/>
</dbReference>
<dbReference type="Proteomes" id="UP000549113">
    <property type="component" value="Unassembled WGS sequence"/>
</dbReference>
<dbReference type="SUPFAM" id="SSF54593">
    <property type="entry name" value="Glyoxalase/Bleomycin resistance protein/Dihydroxybiphenyl dioxygenase"/>
    <property type="match status" value="1"/>
</dbReference>
<dbReference type="AlphaFoldDB" id="A0AA40SPZ1"/>
<organism evidence="3 4">
    <name type="scientific">Microbacterium invictum</name>
    <dbReference type="NCBI Taxonomy" id="515415"/>
    <lineage>
        <taxon>Bacteria</taxon>
        <taxon>Bacillati</taxon>
        <taxon>Actinomycetota</taxon>
        <taxon>Actinomycetes</taxon>
        <taxon>Micrococcales</taxon>
        <taxon>Microbacteriaceae</taxon>
        <taxon>Microbacterium</taxon>
    </lineage>
</organism>
<dbReference type="InterPro" id="IPR029068">
    <property type="entry name" value="Glyas_Bleomycin-R_OHBP_Dase"/>
</dbReference>
<protein>
    <submittedName>
        <fullName evidence="3">Catechol 2,3-dioxygenase-like lactoylglutathione lyase family enzyme</fullName>
    </submittedName>
</protein>
<evidence type="ECO:0000256" key="1">
    <source>
        <dbReference type="SAM" id="MobiDB-lite"/>
    </source>
</evidence>
<gene>
    <name evidence="3" type="ORF">BKA10_002066</name>
</gene>
<comment type="caution">
    <text evidence="3">The sequence shown here is derived from an EMBL/GenBank/DDBJ whole genome shotgun (WGS) entry which is preliminary data.</text>
</comment>
<dbReference type="GO" id="GO:0016829">
    <property type="term" value="F:lyase activity"/>
    <property type="evidence" value="ECO:0007669"/>
    <property type="project" value="UniProtKB-KW"/>
</dbReference>
<evidence type="ECO:0000259" key="2">
    <source>
        <dbReference type="PROSITE" id="PS51819"/>
    </source>
</evidence>
<dbReference type="EMBL" id="JACIFH010000001">
    <property type="protein sequence ID" value="MBB4140272.1"/>
    <property type="molecule type" value="Genomic_DNA"/>
</dbReference>
<proteinExistence type="predicted"/>
<sequence>MTSNGEVTIQAGPRHVIRRQAPVAPTQLRVPAATYRDHVHTIDHIGILVPDLEAAIARWGVVLQCDFSPIGRYRSAHYVDSADGIPHLHDARFSVSRSRAPYIELLEAVGEGSHAPSRLGVHHFAIRVPRADVEAERQGLGLIAHSREPDGRMHICFTDPAALDGVSLEFVSDFPGPILSDDGSPAWRDPGTGQASLWGPA</sequence>
<reference evidence="3 4" key="1">
    <citation type="submission" date="2020-08" db="EMBL/GenBank/DDBJ databases">
        <title>Sequencing the genomes of 1000 actinobacteria strains.</title>
        <authorList>
            <person name="Klenk H.-P."/>
        </authorList>
    </citation>
    <scope>NUCLEOTIDE SEQUENCE [LARGE SCALE GENOMIC DNA]</scope>
    <source>
        <strain evidence="3 4">DSM 19600</strain>
    </source>
</reference>
<feature type="region of interest" description="Disordered" evidence="1">
    <location>
        <begin position="181"/>
        <end position="201"/>
    </location>
</feature>
<feature type="domain" description="VOC" evidence="2">
    <location>
        <begin position="41"/>
        <end position="173"/>
    </location>
</feature>
<dbReference type="Gene3D" id="3.10.180.10">
    <property type="entry name" value="2,3-Dihydroxybiphenyl 1,2-Dioxygenase, domain 1"/>
    <property type="match status" value="1"/>
</dbReference>
<keyword evidence="3" id="KW-0456">Lyase</keyword>
<accession>A0AA40SPZ1</accession>
<dbReference type="RefSeq" id="WP_183499832.1">
    <property type="nucleotide sequence ID" value="NZ_JACIFH010000001.1"/>
</dbReference>
<evidence type="ECO:0000313" key="3">
    <source>
        <dbReference type="EMBL" id="MBB4140272.1"/>
    </source>
</evidence>
<dbReference type="PROSITE" id="PS51819">
    <property type="entry name" value="VOC"/>
    <property type="match status" value="1"/>
</dbReference>
<dbReference type="Pfam" id="PF13669">
    <property type="entry name" value="Glyoxalase_4"/>
    <property type="match status" value="1"/>
</dbReference>
<evidence type="ECO:0000313" key="4">
    <source>
        <dbReference type="Proteomes" id="UP000549113"/>
    </source>
</evidence>
<name>A0AA40SPZ1_9MICO</name>
<keyword evidence="4" id="KW-1185">Reference proteome</keyword>